<reference evidence="2" key="1">
    <citation type="submission" date="2018-12" db="EMBL/GenBank/DDBJ databases">
        <title>Bacillus chawlae sp. nov., Bacillus glennii sp. nov., and Bacillus saganii sp. nov. Isolated from the Vehicle Assembly Building at Kennedy Space Center where the Viking Spacecraft were Assembled.</title>
        <authorList>
            <person name="Seuylemezian A."/>
            <person name="Vaishampayan P."/>
        </authorList>
    </citation>
    <scope>NUCLEOTIDE SEQUENCE [LARGE SCALE GENOMIC DNA]</scope>
    <source>
        <strain evidence="2">DSM 13966</strain>
    </source>
</reference>
<organism evidence="1 2">
    <name type="scientific">Mesobacillus subterraneus</name>
    <dbReference type="NCBI Taxonomy" id="285983"/>
    <lineage>
        <taxon>Bacteria</taxon>
        <taxon>Bacillati</taxon>
        <taxon>Bacillota</taxon>
        <taxon>Bacilli</taxon>
        <taxon>Bacillales</taxon>
        <taxon>Bacillaceae</taxon>
        <taxon>Mesobacillus</taxon>
    </lineage>
</organism>
<dbReference type="RefSeq" id="WP_125478556.1">
    <property type="nucleotide sequence ID" value="NZ_RSFW01000006.1"/>
</dbReference>
<dbReference type="Proteomes" id="UP000279911">
    <property type="component" value="Unassembled WGS sequence"/>
</dbReference>
<dbReference type="EMBL" id="RSFW01000006">
    <property type="protein sequence ID" value="RSD28593.1"/>
    <property type="molecule type" value="Genomic_DNA"/>
</dbReference>
<comment type="caution">
    <text evidence="1">The sequence shown here is derived from an EMBL/GenBank/DDBJ whole genome shotgun (WGS) entry which is preliminary data.</text>
</comment>
<sequence>MTLEFFPKYEGYDINSQNPQIQIYGHRIYKDQTLFEYLLEFLLVFISPKSEGQKDYLEIKSDGFYFNKIEDETKRLHYYPAPKMGLKRFIFFNRSDQEKRFEIDRYALEHHREHLKQTIQIEGSNYDKDFALDILQDLFYGYTAISGKRSWFAQSLLPLTPEIIFSESIGNKKTRTENLSKEDTFLNIDREFNFSQHMFMARGGEVYYLHVLQGLNKLGNDYRNHLSKKLKEMIISIPQLSALANYIQGEWEEVVDAPVIQQRFHYIDKKMEVIPKDYENVAHYTVEELNNLLSSELDAFEKVELVGNLIAIQIIRMMTYRSTTVLNLKDRQAWIIDLTKNTQGSIRKKAVQGYQQLEENVFRAIYRVYDEEMAKTKKNILQDAAKDTSLLIRKLGKDIGLVIPPTGGSMRMSLNENLVKILVLTLIKPGERLLFTTFLRLCYEHYNIVIGPKEAERHFEDISFLNDFNENEHIFLEILRNSGFLRNLSDATSIVENPFKR</sequence>
<dbReference type="OrthoDB" id="1550253at2"/>
<evidence type="ECO:0008006" key="3">
    <source>
        <dbReference type="Google" id="ProtNLM"/>
    </source>
</evidence>
<dbReference type="AlphaFoldDB" id="A0A427TVU6"/>
<evidence type="ECO:0000313" key="2">
    <source>
        <dbReference type="Proteomes" id="UP000279911"/>
    </source>
</evidence>
<accession>A0A427TVU6</accession>
<protein>
    <recommendedName>
        <fullName evidence="3">DNA phosphorothioation-dependent restriction protein DptG</fullName>
    </recommendedName>
</protein>
<gene>
    <name evidence="1" type="ORF">EJA10_03145</name>
</gene>
<name>A0A427TVU6_9BACI</name>
<proteinExistence type="predicted"/>
<evidence type="ECO:0000313" key="1">
    <source>
        <dbReference type="EMBL" id="RSD28593.1"/>
    </source>
</evidence>